<gene>
    <name evidence="1" type="ORF">Sylvanvirus8_11</name>
</gene>
<dbReference type="EMBL" id="MK072514">
    <property type="protein sequence ID" value="AYV86755.1"/>
    <property type="molecule type" value="Genomic_DNA"/>
</dbReference>
<proteinExistence type="predicted"/>
<organism evidence="1">
    <name type="scientific">Sylvanvirus sp</name>
    <dbReference type="NCBI Taxonomy" id="2487774"/>
    <lineage>
        <taxon>Viruses</taxon>
    </lineage>
</organism>
<reference evidence="1" key="1">
    <citation type="submission" date="2018-10" db="EMBL/GenBank/DDBJ databases">
        <title>Hidden diversity of soil giant viruses.</title>
        <authorList>
            <person name="Schulz F."/>
            <person name="Alteio L."/>
            <person name="Goudeau D."/>
            <person name="Ryan E.M."/>
            <person name="Malmstrom R.R."/>
            <person name="Blanchard J."/>
            <person name="Woyke T."/>
        </authorList>
    </citation>
    <scope>NUCLEOTIDE SEQUENCE</scope>
    <source>
        <strain evidence="1">SYV1</strain>
    </source>
</reference>
<sequence length="184" mass="21369">MSYSIRINHDVCKPACVGEMTGRTGVSVFHNFQQVFKSLDSIEVLFGQKDHFSIELKDFDPIPPNKPRNNIQSSDLLCHSIRKLGHSYHILYRYTEEGLFINYITLHCDGALEPFDKYCLADSFREQELKIQLNSIEKELSVIEWRSKILRTLNMFTDMDKIESTCPISPATRNLKSIDRRHSI</sequence>
<protein>
    <submittedName>
        <fullName evidence="1">Uncharacterized protein</fullName>
    </submittedName>
</protein>
<name>A0A3G5AHR9_9VIRU</name>
<accession>A0A3G5AHR9</accession>
<evidence type="ECO:0000313" key="1">
    <source>
        <dbReference type="EMBL" id="AYV86755.1"/>
    </source>
</evidence>